<reference evidence="3" key="1">
    <citation type="submission" date="2020-05" db="EMBL/GenBank/DDBJ databases">
        <title>Evolutionary and genomic comparisons of hybrid uninucleate and nonhybrid Rhizoctonia fungi.</title>
        <authorList>
            <person name="Li C."/>
            <person name="Chen X."/>
        </authorList>
    </citation>
    <scope>NUCLEOTIDE SEQUENCE</scope>
    <source>
        <strain evidence="3">AG-1 IA</strain>
    </source>
</reference>
<dbReference type="KEGG" id="rsx:RhiXN_08642"/>
<dbReference type="Proteomes" id="UP000650533">
    <property type="component" value="Chromosome 10"/>
</dbReference>
<dbReference type="EMBL" id="CP059667">
    <property type="protein sequence ID" value="QRW23606.1"/>
    <property type="molecule type" value="Genomic_DNA"/>
</dbReference>
<protein>
    <submittedName>
        <fullName evidence="3">Ribonuclease</fullName>
    </submittedName>
</protein>
<evidence type="ECO:0000256" key="1">
    <source>
        <dbReference type="SAM" id="MobiDB-lite"/>
    </source>
</evidence>
<dbReference type="AlphaFoldDB" id="A0A8H8SYU0"/>
<name>A0A8H8SYU0_9AGAM</name>
<evidence type="ECO:0000313" key="4">
    <source>
        <dbReference type="Proteomes" id="UP000650533"/>
    </source>
</evidence>
<proteinExistence type="predicted"/>
<feature type="domain" description="DUF6535" evidence="2">
    <location>
        <begin position="114"/>
        <end position="197"/>
    </location>
</feature>
<accession>A0A8H8SYU0</accession>
<feature type="region of interest" description="Disordered" evidence="1">
    <location>
        <begin position="15"/>
        <end position="56"/>
    </location>
</feature>
<evidence type="ECO:0000313" key="3">
    <source>
        <dbReference type="EMBL" id="QRW23606.1"/>
    </source>
</evidence>
<organism evidence="3 4">
    <name type="scientific">Rhizoctonia solani</name>
    <dbReference type="NCBI Taxonomy" id="456999"/>
    <lineage>
        <taxon>Eukaryota</taxon>
        <taxon>Fungi</taxon>
        <taxon>Dikarya</taxon>
        <taxon>Basidiomycota</taxon>
        <taxon>Agaricomycotina</taxon>
        <taxon>Agaricomycetes</taxon>
        <taxon>Cantharellales</taxon>
        <taxon>Ceratobasidiaceae</taxon>
        <taxon>Rhizoctonia</taxon>
    </lineage>
</organism>
<dbReference type="RefSeq" id="XP_043183843.1">
    <property type="nucleotide sequence ID" value="XM_043328458.1"/>
</dbReference>
<dbReference type="GeneID" id="67030921"/>
<dbReference type="Pfam" id="PF20153">
    <property type="entry name" value="DUF6535"/>
    <property type="match status" value="1"/>
</dbReference>
<feature type="compositionally biased region" description="Polar residues" evidence="1">
    <location>
        <begin position="17"/>
        <end position="28"/>
    </location>
</feature>
<evidence type="ECO:0000259" key="2">
    <source>
        <dbReference type="Pfam" id="PF20153"/>
    </source>
</evidence>
<gene>
    <name evidence="3" type="ORF">RhiXN_08642</name>
</gene>
<dbReference type="InterPro" id="IPR045338">
    <property type="entry name" value="DUF6535"/>
</dbReference>
<sequence>MSFLGYYTEKPKVTRFPTFQSQSTGPQSPRTPPANVRWSSTSNKRAAPSKSEFHEDVPNYHERPCLAPSNDPFVTPQNFDEYGAELDANARVWKTYVKESDEFDMDLVDGWNRFVLESSKLLQEDPADATAQTLETISQTLLFIAHGNESIAAQSTGLEALDIDNKEFVPDPVAVCINVLWFLSLALSVAASLTTVPTGKKAATALGRNGEVEDARVVNVSSVINAYVSL</sequence>